<dbReference type="PROSITE" id="PS50088">
    <property type="entry name" value="ANK_REPEAT"/>
    <property type="match status" value="2"/>
</dbReference>
<evidence type="ECO:0000313" key="3">
    <source>
        <dbReference type="EMBL" id="MDR7293249.1"/>
    </source>
</evidence>
<sequence length="192" mass="20199">MSGTHDAHQNDAQAGDAQPGDAQPTDAQPGNAQPLHPADPRRRSGTDFEAAIAAPPHVGGTGPALSDEQVEFLNKLFDMAREGDMLLVEYVKQGIPAEIQNSRGDTFLILAAYSGQSELALALIDEAGAEVNYLNQSNQSALTCAVFRGDEPLVRALLERGARPDAGTPNAVDAAKTFDQTALLPLLEGSPE</sequence>
<gene>
    <name evidence="3" type="ORF">J2S67_000517</name>
</gene>
<name>A0ABU1YY25_9MICC</name>
<evidence type="ECO:0000313" key="4">
    <source>
        <dbReference type="Proteomes" id="UP001180715"/>
    </source>
</evidence>
<reference evidence="3" key="1">
    <citation type="submission" date="2023-07" db="EMBL/GenBank/DDBJ databases">
        <title>Sequencing the genomes of 1000 actinobacteria strains.</title>
        <authorList>
            <person name="Klenk H.-P."/>
        </authorList>
    </citation>
    <scope>NUCLEOTIDE SEQUENCE</scope>
    <source>
        <strain evidence="3">DSM 13068</strain>
    </source>
</reference>
<accession>A0ABU1YY25</accession>
<dbReference type="RefSeq" id="WP_310246029.1">
    <property type="nucleotide sequence ID" value="NZ_JAVDXX010000001.1"/>
</dbReference>
<dbReference type="InterPro" id="IPR002110">
    <property type="entry name" value="Ankyrin_rpt"/>
</dbReference>
<organism evidence="3 4">
    <name type="scientific">Pseudoglutamicibacter albus</name>
    <dbReference type="NCBI Taxonomy" id="98671"/>
    <lineage>
        <taxon>Bacteria</taxon>
        <taxon>Bacillati</taxon>
        <taxon>Actinomycetota</taxon>
        <taxon>Actinomycetes</taxon>
        <taxon>Micrococcales</taxon>
        <taxon>Micrococcaceae</taxon>
        <taxon>Pseudoglutamicibacter</taxon>
    </lineage>
</organism>
<comment type="caution">
    <text evidence="3">The sequence shown here is derived from an EMBL/GenBank/DDBJ whole genome shotgun (WGS) entry which is preliminary data.</text>
</comment>
<feature type="compositionally biased region" description="Low complexity" evidence="2">
    <location>
        <begin position="11"/>
        <end position="24"/>
    </location>
</feature>
<dbReference type="EMBL" id="JAVDXX010000001">
    <property type="protein sequence ID" value="MDR7293249.1"/>
    <property type="molecule type" value="Genomic_DNA"/>
</dbReference>
<keyword evidence="4" id="KW-1185">Reference proteome</keyword>
<protein>
    <submittedName>
        <fullName evidence="3">Ankyrin repeat protein</fullName>
    </submittedName>
</protein>
<dbReference type="Gene3D" id="1.25.40.20">
    <property type="entry name" value="Ankyrin repeat-containing domain"/>
    <property type="match status" value="1"/>
</dbReference>
<evidence type="ECO:0000256" key="2">
    <source>
        <dbReference type="SAM" id="MobiDB-lite"/>
    </source>
</evidence>
<dbReference type="InterPro" id="IPR036770">
    <property type="entry name" value="Ankyrin_rpt-contain_sf"/>
</dbReference>
<feature type="region of interest" description="Disordered" evidence="2">
    <location>
        <begin position="1"/>
        <end position="45"/>
    </location>
</feature>
<feature type="repeat" description="ANK" evidence="1">
    <location>
        <begin position="137"/>
        <end position="169"/>
    </location>
</feature>
<dbReference type="SUPFAM" id="SSF48403">
    <property type="entry name" value="Ankyrin repeat"/>
    <property type="match status" value="1"/>
</dbReference>
<keyword evidence="1" id="KW-0040">ANK repeat</keyword>
<dbReference type="SMART" id="SM00248">
    <property type="entry name" value="ANK"/>
    <property type="match status" value="2"/>
</dbReference>
<proteinExistence type="predicted"/>
<dbReference type="Proteomes" id="UP001180715">
    <property type="component" value="Unassembled WGS sequence"/>
</dbReference>
<dbReference type="Pfam" id="PF12796">
    <property type="entry name" value="Ank_2"/>
    <property type="match status" value="1"/>
</dbReference>
<feature type="repeat" description="ANK" evidence="1">
    <location>
        <begin position="103"/>
        <end position="136"/>
    </location>
</feature>
<evidence type="ECO:0000256" key="1">
    <source>
        <dbReference type="PROSITE-ProRule" id="PRU00023"/>
    </source>
</evidence>